<dbReference type="Gene3D" id="2.160.20.120">
    <property type="match status" value="1"/>
</dbReference>
<evidence type="ECO:0000259" key="1">
    <source>
        <dbReference type="Pfam" id="PF10988"/>
    </source>
</evidence>
<keyword evidence="3" id="KW-1185">Reference proteome</keyword>
<evidence type="ECO:0000313" key="3">
    <source>
        <dbReference type="Proteomes" id="UP001621706"/>
    </source>
</evidence>
<dbReference type="Pfam" id="PF10988">
    <property type="entry name" value="DUF2807"/>
    <property type="match status" value="1"/>
</dbReference>
<sequence length="227" mass="24401">MKNQFLILSIVSIFWINSNAQTTKSLSDFSKVTGFDQIEIHLIKSNENKIELKGTNSESVELVNKSGELKIRMPFGKILKGNDIKATIYFKNLDAVEANEGSFISSNTTLQTSIFDIIAKEGGKVDLTVQASKINIKTSSGAVVTLAGKTENIDAVSTAGGILNATNCQTQQATVTVNAGGQIDIKAYDIVDAKARAGGSIIIYGKPKQVNQKTIFGGNIIVRKDKN</sequence>
<name>A0ABW8PA91_9FLAO</name>
<dbReference type="RefSeq" id="WP_088400348.1">
    <property type="nucleotide sequence ID" value="NZ_JAZGZP010000016.1"/>
</dbReference>
<gene>
    <name evidence="2" type="ORF">V3I07_11280</name>
</gene>
<proteinExistence type="predicted"/>
<accession>A0ABW8PA91</accession>
<feature type="domain" description="Putative auto-transporter adhesin head GIN" evidence="1">
    <location>
        <begin position="28"/>
        <end position="207"/>
    </location>
</feature>
<evidence type="ECO:0000313" key="2">
    <source>
        <dbReference type="EMBL" id="MFK7001476.1"/>
    </source>
</evidence>
<comment type="caution">
    <text evidence="2">The sequence shown here is derived from an EMBL/GenBank/DDBJ whole genome shotgun (WGS) entry which is preliminary data.</text>
</comment>
<organism evidence="2 3">
    <name type="scientific">Flavobacterium oreochromis</name>
    <dbReference type="NCBI Taxonomy" id="2906078"/>
    <lineage>
        <taxon>Bacteria</taxon>
        <taxon>Pseudomonadati</taxon>
        <taxon>Bacteroidota</taxon>
        <taxon>Flavobacteriia</taxon>
        <taxon>Flavobacteriales</taxon>
        <taxon>Flavobacteriaceae</taxon>
        <taxon>Flavobacterium</taxon>
    </lineage>
</organism>
<dbReference type="InterPro" id="IPR021255">
    <property type="entry name" value="DUF2807"/>
</dbReference>
<reference evidence="2 3" key="1">
    <citation type="submission" date="2024-02" db="EMBL/GenBank/DDBJ databases">
        <title>Comparative Genomic Analysis of Flavobacterium Species Causing Columnaris Disease of Freshwater Fish in Thailand: Insights into Virulence and Resistance Mechanisms.</title>
        <authorList>
            <person name="Nguyen D."/>
            <person name="Chokmangmeepisarn P."/>
            <person name="Khianchaikhan K."/>
            <person name="Morishita M."/>
            <person name="Bunnoy A."/>
            <person name="Rodkhum C."/>
        </authorList>
    </citation>
    <scope>NUCLEOTIDE SEQUENCE [LARGE SCALE GENOMIC DNA]</scope>
    <source>
        <strain evidence="2 3">CNRT2201</strain>
    </source>
</reference>
<protein>
    <submittedName>
        <fullName evidence="2">Head GIN domain-containing protein</fullName>
    </submittedName>
</protein>
<dbReference type="EMBL" id="JAZGZP010000016">
    <property type="protein sequence ID" value="MFK7001476.1"/>
    <property type="molecule type" value="Genomic_DNA"/>
</dbReference>
<dbReference type="Proteomes" id="UP001621706">
    <property type="component" value="Unassembled WGS sequence"/>
</dbReference>